<evidence type="ECO:0000256" key="4">
    <source>
        <dbReference type="ARBA" id="ARBA00022692"/>
    </source>
</evidence>
<evidence type="ECO:0000256" key="1">
    <source>
        <dbReference type="ARBA" id="ARBA00004141"/>
    </source>
</evidence>
<dbReference type="Pfam" id="PF08557">
    <property type="entry name" value="Lipid_DES"/>
    <property type="match status" value="1"/>
</dbReference>
<dbReference type="KEGG" id="spu:587766"/>
<evidence type="ECO:0000259" key="11">
    <source>
        <dbReference type="SMART" id="SM01269"/>
    </source>
</evidence>
<dbReference type="InParanoid" id="A0A7M7RGW1"/>
<dbReference type="InterPro" id="IPR005804">
    <property type="entry name" value="FA_desaturase_dom"/>
</dbReference>
<dbReference type="Proteomes" id="UP000007110">
    <property type="component" value="Unassembled WGS sequence"/>
</dbReference>
<dbReference type="InterPro" id="IPR013866">
    <property type="entry name" value="Sphingolipid_d4-desaturase_N"/>
</dbReference>
<evidence type="ECO:0000256" key="8">
    <source>
        <dbReference type="ARBA" id="ARBA00023136"/>
    </source>
</evidence>
<dbReference type="OrthoDB" id="200948at2759"/>
<dbReference type="GO" id="GO:0016020">
    <property type="term" value="C:membrane"/>
    <property type="evidence" value="ECO:0007669"/>
    <property type="project" value="UniProtKB-SubCell"/>
</dbReference>
<dbReference type="PIRSF" id="PIRSF017228">
    <property type="entry name" value="Sphnglp_dlt4_des"/>
    <property type="match status" value="1"/>
</dbReference>
<keyword evidence="13" id="KW-1185">Reference proteome</keyword>
<evidence type="ECO:0000256" key="9">
    <source>
        <dbReference type="PIRNR" id="PIRNR017228"/>
    </source>
</evidence>
<keyword evidence="8 9" id="KW-0472">Membrane</keyword>
<keyword evidence="6 9" id="KW-0560">Oxidoreductase</keyword>
<keyword evidence="5 10" id="KW-1133">Transmembrane helix</keyword>
<feature type="transmembrane region" description="Helical" evidence="10">
    <location>
        <begin position="68"/>
        <end position="87"/>
    </location>
</feature>
<dbReference type="GO" id="GO:0046513">
    <property type="term" value="P:ceramide biosynthetic process"/>
    <property type="evidence" value="ECO:0000318"/>
    <property type="project" value="GO_Central"/>
</dbReference>
<accession>A0A7M7RGW1</accession>
<dbReference type="CDD" id="cd03508">
    <property type="entry name" value="Delta4-sphingolipid-FADS-like"/>
    <property type="match status" value="1"/>
</dbReference>
<dbReference type="GO" id="GO:0042284">
    <property type="term" value="F:sphingolipid delta-4 desaturase activity"/>
    <property type="evidence" value="ECO:0000318"/>
    <property type="project" value="GO_Central"/>
</dbReference>
<keyword evidence="7 9" id="KW-0443">Lipid metabolism</keyword>
<dbReference type="PANTHER" id="PTHR12879">
    <property type="entry name" value="SPHINGOLIPID DELTA 4 DESATURASE/C-4 HYDROXYLASE PROTEIN DES2"/>
    <property type="match status" value="1"/>
</dbReference>
<dbReference type="Pfam" id="PF00487">
    <property type="entry name" value="FA_desaturase"/>
    <property type="match status" value="1"/>
</dbReference>
<protein>
    <recommendedName>
        <fullName evidence="3">sphingolipid 4-desaturase</fullName>
        <ecNumber evidence="3">1.14.19.17</ecNumber>
    </recommendedName>
</protein>
<dbReference type="RefSeq" id="XP_792569.1">
    <property type="nucleotide sequence ID" value="XM_787476.5"/>
</dbReference>
<comment type="subcellular location">
    <subcellularLocation>
        <location evidence="1">Membrane</location>
        <topology evidence="1">Multi-pass membrane protein</topology>
    </subcellularLocation>
</comment>
<organism evidence="12 13">
    <name type="scientific">Strongylocentrotus purpuratus</name>
    <name type="common">Purple sea urchin</name>
    <dbReference type="NCBI Taxonomy" id="7668"/>
    <lineage>
        <taxon>Eukaryota</taxon>
        <taxon>Metazoa</taxon>
        <taxon>Echinodermata</taxon>
        <taxon>Eleutherozoa</taxon>
        <taxon>Echinozoa</taxon>
        <taxon>Echinoidea</taxon>
        <taxon>Euechinoidea</taxon>
        <taxon>Echinacea</taxon>
        <taxon>Camarodonta</taxon>
        <taxon>Echinidea</taxon>
        <taxon>Strongylocentrotidae</taxon>
        <taxon>Strongylocentrotus</taxon>
    </lineage>
</organism>
<reference evidence="13" key="1">
    <citation type="submission" date="2015-02" db="EMBL/GenBank/DDBJ databases">
        <title>Genome sequencing for Strongylocentrotus purpuratus.</title>
        <authorList>
            <person name="Murali S."/>
            <person name="Liu Y."/>
            <person name="Vee V."/>
            <person name="English A."/>
            <person name="Wang M."/>
            <person name="Skinner E."/>
            <person name="Han Y."/>
            <person name="Muzny D.M."/>
            <person name="Worley K.C."/>
            <person name="Gibbs R.A."/>
        </authorList>
    </citation>
    <scope>NUCLEOTIDE SEQUENCE</scope>
</reference>
<feature type="transmembrane region" description="Helical" evidence="10">
    <location>
        <begin position="43"/>
        <end position="61"/>
    </location>
</feature>
<dbReference type="SMART" id="SM01269">
    <property type="entry name" value="Lipid_DES"/>
    <property type="match status" value="1"/>
</dbReference>
<evidence type="ECO:0000256" key="10">
    <source>
        <dbReference type="SAM" id="Phobius"/>
    </source>
</evidence>
<evidence type="ECO:0000256" key="6">
    <source>
        <dbReference type="ARBA" id="ARBA00023002"/>
    </source>
</evidence>
<proteinExistence type="inferred from homology"/>
<dbReference type="InterPro" id="IPR011388">
    <property type="entry name" value="DES1/DES2"/>
</dbReference>
<evidence type="ECO:0000256" key="5">
    <source>
        <dbReference type="ARBA" id="ARBA00022989"/>
    </source>
</evidence>
<evidence type="ECO:0000313" key="12">
    <source>
        <dbReference type="EnsemblMetazoa" id="XP_792569"/>
    </source>
</evidence>
<reference evidence="12" key="2">
    <citation type="submission" date="2021-01" db="UniProtKB">
        <authorList>
            <consortium name="EnsemblMetazoa"/>
        </authorList>
    </citation>
    <scope>IDENTIFICATION</scope>
</reference>
<dbReference type="FunCoup" id="A0A7M7RGW1">
    <property type="interactions" value="1486"/>
</dbReference>
<sequence length="330" mass="38316">MGGSVSRSDFAWVYTDEPHFTRRKEMLKKYPQIKRLMGYDTNIANIMLAMVLVQVITSYLLRNESWMTIVIVGYCFGGVVNHSMTLALHEVGHNLAYGHAKPMWNRIIGFIGNLVIGVPISVSFKRYHQDHHKYQGEDTLDPDIPSEWEGILFRKPFTKAIWMLLQPAFYAFRPFIKRPKVPSKLEIINLAIQIVFNAAIIYFFSLKAYIYLILGSMMTMGLHPLAGHFISEHYLYEEGHETYSYYGPFNYIAFNVGYHMEHHDFPNIPGYKLPLIRKIAPEYYDPLPTHESFAKVVWDFIMSPKIGPYARVKRPNSIDPTSIDPWDMPH</sequence>
<evidence type="ECO:0000256" key="3">
    <source>
        <dbReference type="ARBA" id="ARBA00012021"/>
    </source>
</evidence>
<evidence type="ECO:0000313" key="13">
    <source>
        <dbReference type="Proteomes" id="UP000007110"/>
    </source>
</evidence>
<evidence type="ECO:0000256" key="7">
    <source>
        <dbReference type="ARBA" id="ARBA00023098"/>
    </source>
</evidence>
<keyword evidence="4 10" id="KW-0812">Transmembrane</keyword>
<dbReference type="PANTHER" id="PTHR12879:SF8">
    <property type="entry name" value="SPHINGOLIPID DELTA(4)-DESATURASE DES1"/>
    <property type="match status" value="1"/>
</dbReference>
<dbReference type="GeneID" id="587766"/>
<name>A0A7M7RGW1_STRPU</name>
<dbReference type="AlphaFoldDB" id="A0A7M7RGW1"/>
<feature type="transmembrane region" description="Helical" evidence="10">
    <location>
        <begin position="107"/>
        <end position="124"/>
    </location>
</feature>
<dbReference type="EC" id="1.14.19.17" evidence="3"/>
<feature type="domain" description="Sphingolipid delta4-desaturase N-terminal" evidence="11">
    <location>
        <begin position="5"/>
        <end position="43"/>
    </location>
</feature>
<evidence type="ECO:0000256" key="2">
    <source>
        <dbReference type="ARBA" id="ARBA00006146"/>
    </source>
</evidence>
<comment type="similarity">
    <text evidence="2 9">Belongs to the fatty acid desaturase type 1 family. DEGS subfamily.</text>
</comment>
<dbReference type="OMA" id="GATCNQN"/>
<dbReference type="EnsemblMetazoa" id="XM_787476">
    <property type="protein sequence ID" value="XP_792569"/>
    <property type="gene ID" value="LOC587766"/>
</dbReference>